<gene>
    <name evidence="2" type="ORF">BLNAU_4724</name>
</gene>
<evidence type="ECO:0000313" key="2">
    <source>
        <dbReference type="EMBL" id="KAK2960171.1"/>
    </source>
</evidence>
<name>A0ABQ9Y8Z1_9EUKA</name>
<feature type="region of interest" description="Disordered" evidence="1">
    <location>
        <begin position="100"/>
        <end position="119"/>
    </location>
</feature>
<feature type="compositionally biased region" description="Pro residues" evidence="1">
    <location>
        <begin position="102"/>
        <end position="114"/>
    </location>
</feature>
<evidence type="ECO:0000256" key="1">
    <source>
        <dbReference type="SAM" id="MobiDB-lite"/>
    </source>
</evidence>
<organism evidence="2 3">
    <name type="scientific">Blattamonas nauphoetae</name>
    <dbReference type="NCBI Taxonomy" id="2049346"/>
    <lineage>
        <taxon>Eukaryota</taxon>
        <taxon>Metamonada</taxon>
        <taxon>Preaxostyla</taxon>
        <taxon>Oxymonadida</taxon>
        <taxon>Blattamonas</taxon>
    </lineage>
</organism>
<evidence type="ECO:0000313" key="3">
    <source>
        <dbReference type="Proteomes" id="UP001281761"/>
    </source>
</evidence>
<protein>
    <submittedName>
        <fullName evidence="2">Uncharacterized protein</fullName>
    </submittedName>
</protein>
<feature type="compositionally biased region" description="Pro residues" evidence="1">
    <location>
        <begin position="218"/>
        <end position="247"/>
    </location>
</feature>
<feature type="compositionally biased region" description="Pro residues" evidence="1">
    <location>
        <begin position="269"/>
        <end position="280"/>
    </location>
</feature>
<reference evidence="2 3" key="1">
    <citation type="journal article" date="2022" name="bioRxiv">
        <title>Genomics of Preaxostyla Flagellates Illuminates Evolutionary Transitions and the Path Towards Mitochondrial Loss.</title>
        <authorList>
            <person name="Novak L.V.F."/>
            <person name="Treitli S.C."/>
            <person name="Pyrih J."/>
            <person name="Halakuc P."/>
            <person name="Pipaliya S.V."/>
            <person name="Vacek V."/>
            <person name="Brzon O."/>
            <person name="Soukal P."/>
            <person name="Eme L."/>
            <person name="Dacks J.B."/>
            <person name="Karnkowska A."/>
            <person name="Elias M."/>
            <person name="Hampl V."/>
        </authorList>
    </citation>
    <scope>NUCLEOTIDE SEQUENCE [LARGE SCALE GENOMIC DNA]</scope>
    <source>
        <strain evidence="2">NAU3</strain>
        <tissue evidence="2">Gut</tissue>
    </source>
</reference>
<feature type="compositionally biased region" description="Pro residues" evidence="1">
    <location>
        <begin position="395"/>
        <end position="410"/>
    </location>
</feature>
<accession>A0ABQ9Y8Z1</accession>
<sequence length="866" mass="94056">MDTRDQSIGFVGLPSDSLLVVSHLARSPFERVLLIALEHLQTHPSHSLSSSRDTPARFHSWPFSIPAPSPPTPSHSPLPLPHLPPLPSHTPPLCSLPHHPHLPLPSASPSPPTPSHSLCLSLTTHTLPLSSASPSPPTPPTPLCLSLPTHTLPLRSASPSPPTHSHFPLPLHHHPHPPTPLCLSLTTHTLPLPSASPSPTTPSHSLCLSLTTHTLPLPLPLPHQPHPPTPVCLSSPPTPSHSPLPLPHHPHTPTSLCLSLTNHTLPLPSASPSPPTPSDSPLPLHHHPHPPTPSASPSPPTPPTPSASPSPPTPSLSPLPLPHHPHPPTPSASLPTHTLPLPCACPSPPTPSLSLCLSLPTHTLPLPLPLPPHPHPPTPVCLSLTTHTLRLPSASPSPPTPSHSPLPLPHHPHPPTPLCLSLTIHTLPLPSASPLTTLAVACAAHRSFKVHPPTPAYSFLPMPDTETESDDSERDEKRCLAEAGRGRAVWGKCCVWCFDSAETSASVVGLVLWDGDTVVMDDGVGQLKPQMPFDQMQTHSRSQSQVALHFHFESRSSHLTASSHAQPRTDLDSITLFAAKAVKCLESVDPLSQRAADAFLTRLASSCDESLTNFIQSIVVLISCTSQTITTATMKMLDSLILFCSIKLRLALVKANLIPQIINTLNPLSLSFAETVDIHISLMEIIHLTLRLATPHSLARLGLKDGDEQQAVHETVLQQVLAPSEKYIWDLCVNRYSIIDGELSTYFLDVIAQLLQISSYYRPTMEIVLHMPIFLAIPSSFTFIEDEHSIGSLLNEMNSVQRECNSRRGEMRQIWKTMDRMLRMEGGEDVMEQKLQINKNGFYGRRNVDQSIEWNNLQGMNIQKRW</sequence>
<feature type="region of interest" description="Disordered" evidence="1">
    <location>
        <begin position="128"/>
        <end position="172"/>
    </location>
</feature>
<feature type="region of interest" description="Disordered" evidence="1">
    <location>
        <begin position="218"/>
        <end position="333"/>
    </location>
</feature>
<feature type="compositionally biased region" description="Low complexity" evidence="1">
    <location>
        <begin position="143"/>
        <end position="170"/>
    </location>
</feature>
<comment type="caution">
    <text evidence="2">The sequence shown here is derived from an EMBL/GenBank/DDBJ whole genome shotgun (WGS) entry which is preliminary data.</text>
</comment>
<feature type="compositionally biased region" description="Pro residues" evidence="1">
    <location>
        <begin position="290"/>
        <end position="330"/>
    </location>
</feature>
<dbReference type="Proteomes" id="UP001281761">
    <property type="component" value="Unassembled WGS sequence"/>
</dbReference>
<feature type="region of interest" description="Disordered" evidence="1">
    <location>
        <begin position="390"/>
        <end position="410"/>
    </location>
</feature>
<proteinExistence type="predicted"/>
<keyword evidence="3" id="KW-1185">Reference proteome</keyword>
<dbReference type="EMBL" id="JARBJD010000024">
    <property type="protein sequence ID" value="KAK2960171.1"/>
    <property type="molecule type" value="Genomic_DNA"/>
</dbReference>